<dbReference type="EMBL" id="JAAGMR010000145">
    <property type="protein sequence ID" value="NEB92431.1"/>
    <property type="molecule type" value="Genomic_DNA"/>
</dbReference>
<accession>A0A7K3QRA2</accession>
<dbReference type="Proteomes" id="UP000470520">
    <property type="component" value="Unassembled WGS sequence"/>
</dbReference>
<reference evidence="2 3" key="1">
    <citation type="submission" date="2020-01" db="EMBL/GenBank/DDBJ databases">
        <title>Insect and environment-associated Actinomycetes.</title>
        <authorList>
            <person name="Currrie C."/>
            <person name="Chevrette M."/>
            <person name="Carlson C."/>
            <person name="Stubbendieck R."/>
            <person name="Wendt-Pienkowski E."/>
        </authorList>
    </citation>
    <scope>NUCLEOTIDE SEQUENCE [LARGE SCALE GENOMIC DNA]</scope>
    <source>
        <strain evidence="2 3">SID7754</strain>
    </source>
</reference>
<evidence type="ECO:0000313" key="3">
    <source>
        <dbReference type="Proteomes" id="UP000470520"/>
    </source>
</evidence>
<feature type="region of interest" description="Disordered" evidence="1">
    <location>
        <begin position="1"/>
        <end position="24"/>
    </location>
</feature>
<proteinExistence type="predicted"/>
<gene>
    <name evidence="2" type="ORF">G3I21_12000</name>
</gene>
<dbReference type="RefSeq" id="WP_164188229.1">
    <property type="nucleotide sequence ID" value="NZ_JAAGMR010000145.1"/>
</dbReference>
<evidence type="ECO:0000256" key="1">
    <source>
        <dbReference type="SAM" id="MobiDB-lite"/>
    </source>
</evidence>
<protein>
    <submittedName>
        <fullName evidence="2">Uncharacterized protein</fullName>
    </submittedName>
</protein>
<organism evidence="2 3">
    <name type="scientific">Streptomyces bauhiniae</name>
    <dbReference type="NCBI Taxonomy" id="2340725"/>
    <lineage>
        <taxon>Bacteria</taxon>
        <taxon>Bacillati</taxon>
        <taxon>Actinomycetota</taxon>
        <taxon>Actinomycetes</taxon>
        <taxon>Kitasatosporales</taxon>
        <taxon>Streptomycetaceae</taxon>
        <taxon>Streptomyces</taxon>
    </lineage>
</organism>
<feature type="compositionally biased region" description="Polar residues" evidence="1">
    <location>
        <begin position="1"/>
        <end position="11"/>
    </location>
</feature>
<name>A0A7K3QRA2_9ACTN</name>
<dbReference type="AlphaFoldDB" id="A0A7K3QRA2"/>
<comment type="caution">
    <text evidence="2">The sequence shown here is derived from an EMBL/GenBank/DDBJ whole genome shotgun (WGS) entry which is preliminary data.</text>
</comment>
<evidence type="ECO:0000313" key="2">
    <source>
        <dbReference type="EMBL" id="NEB92431.1"/>
    </source>
</evidence>
<sequence length="184" mass="20740">MIVLNGSTQRETVGAGIRQGTRTPPLPGREDVLNLLGPAPWAYRLVDPYGEAHADQHGPIPVIGILHAWVRLVCEERRWNPPQPTIEANALWLADERRHQWIVRQPWVGDYHSELDALIRMVRATTRVSPRRRPVPQPCPRCDALLLTEVDHELYVGCGGCEARFTREELALGARLTWALLNAA</sequence>